<comment type="function">
    <text evidence="1 7">Part of the ABC transporter complex PstSACB involved in phosphate import.</text>
</comment>
<accession>A0ABW1YKS1</accession>
<evidence type="ECO:0000313" key="10">
    <source>
        <dbReference type="EMBL" id="MFC6633116.1"/>
    </source>
</evidence>
<dbReference type="InterPro" id="IPR005673">
    <property type="entry name" value="ABC_phos-bd_PstS"/>
</dbReference>
<evidence type="ECO:0000256" key="5">
    <source>
        <dbReference type="ARBA" id="ARBA00022448"/>
    </source>
</evidence>
<proteinExistence type="inferred from homology"/>
<keyword evidence="11" id="KW-1185">Reference proteome</keyword>
<evidence type="ECO:0000259" key="9">
    <source>
        <dbReference type="Pfam" id="PF12849"/>
    </source>
</evidence>
<evidence type="ECO:0000256" key="2">
    <source>
        <dbReference type="ARBA" id="ARBA00008725"/>
    </source>
</evidence>
<keyword evidence="5 7" id="KW-0813">Transport</keyword>
<organism evidence="10 11">
    <name type="scientific">Microbulbifer taiwanensis</name>
    <dbReference type="NCBI Taxonomy" id="986746"/>
    <lineage>
        <taxon>Bacteria</taxon>
        <taxon>Pseudomonadati</taxon>
        <taxon>Pseudomonadota</taxon>
        <taxon>Gammaproteobacteria</taxon>
        <taxon>Cellvibrionales</taxon>
        <taxon>Microbulbiferaceae</taxon>
        <taxon>Microbulbifer</taxon>
    </lineage>
</organism>
<dbReference type="CDD" id="cd13565">
    <property type="entry name" value="PBP2_PstS"/>
    <property type="match status" value="1"/>
</dbReference>
<protein>
    <recommendedName>
        <fullName evidence="4 7">Phosphate-binding protein PstS</fullName>
    </recommendedName>
</protein>
<evidence type="ECO:0000313" key="11">
    <source>
        <dbReference type="Proteomes" id="UP001596425"/>
    </source>
</evidence>
<keyword evidence="6 7" id="KW-0592">Phosphate transport</keyword>
<dbReference type="Proteomes" id="UP001596425">
    <property type="component" value="Unassembled WGS sequence"/>
</dbReference>
<dbReference type="PANTHER" id="PTHR42996:SF1">
    <property type="entry name" value="PHOSPHATE-BINDING PROTEIN PSTS"/>
    <property type="match status" value="1"/>
</dbReference>
<evidence type="ECO:0000256" key="6">
    <source>
        <dbReference type="ARBA" id="ARBA00022592"/>
    </source>
</evidence>
<feature type="chain" id="PRO_5047304544" description="Phosphate-binding protein PstS" evidence="8">
    <location>
        <begin position="33"/>
        <end position="357"/>
    </location>
</feature>
<dbReference type="InterPro" id="IPR024370">
    <property type="entry name" value="PBP_domain"/>
</dbReference>
<reference evidence="11" key="1">
    <citation type="journal article" date="2019" name="Int. J. Syst. Evol. Microbiol.">
        <title>The Global Catalogue of Microorganisms (GCM) 10K type strain sequencing project: providing services to taxonomists for standard genome sequencing and annotation.</title>
        <authorList>
            <consortium name="The Broad Institute Genomics Platform"/>
            <consortium name="The Broad Institute Genome Sequencing Center for Infectious Disease"/>
            <person name="Wu L."/>
            <person name="Ma J."/>
        </authorList>
    </citation>
    <scope>NUCLEOTIDE SEQUENCE [LARGE SCALE GENOMIC DNA]</scope>
    <source>
        <strain evidence="11">CGMCC 1.13718</strain>
    </source>
</reference>
<comment type="subunit">
    <text evidence="3 7">The complex is composed of two ATP-binding proteins (PstB), two transmembrane proteins (PstC and PstA) and a solute-binding protein (PstS).</text>
</comment>
<evidence type="ECO:0000256" key="7">
    <source>
        <dbReference type="PIRNR" id="PIRNR002756"/>
    </source>
</evidence>
<evidence type="ECO:0000256" key="4">
    <source>
        <dbReference type="ARBA" id="ARBA00021889"/>
    </source>
</evidence>
<dbReference type="NCBIfam" id="TIGR00975">
    <property type="entry name" value="3a0107s03"/>
    <property type="match status" value="1"/>
</dbReference>
<evidence type="ECO:0000256" key="8">
    <source>
        <dbReference type="SAM" id="SignalP"/>
    </source>
</evidence>
<feature type="domain" description="PBP" evidence="9">
    <location>
        <begin position="33"/>
        <end position="328"/>
    </location>
</feature>
<evidence type="ECO:0000256" key="1">
    <source>
        <dbReference type="ARBA" id="ARBA00002841"/>
    </source>
</evidence>
<name>A0ABW1YKS1_9GAMM</name>
<evidence type="ECO:0000256" key="3">
    <source>
        <dbReference type="ARBA" id="ARBA00011529"/>
    </source>
</evidence>
<dbReference type="Gene3D" id="3.40.190.10">
    <property type="entry name" value="Periplasmic binding protein-like II"/>
    <property type="match status" value="2"/>
</dbReference>
<dbReference type="SUPFAM" id="SSF53850">
    <property type="entry name" value="Periplasmic binding protein-like II"/>
    <property type="match status" value="1"/>
</dbReference>
<dbReference type="PIRSF" id="PIRSF002756">
    <property type="entry name" value="PstS"/>
    <property type="match status" value="1"/>
</dbReference>
<dbReference type="InterPro" id="IPR050962">
    <property type="entry name" value="Phosphate-bind_PstS"/>
</dbReference>
<comment type="similarity">
    <text evidence="2 7">Belongs to the PstS family.</text>
</comment>
<keyword evidence="8" id="KW-0732">Signal</keyword>
<sequence>MIFWRAFFTSFLPLFAVAVAAAAFAFSPQSRAEITLRGTGASFPYPIYTQWFRDFSDLHENVFISYEMTGSGAGIRDFIGETIDFAASDAAMDKAEISLVKRGAVLLPMTAGEVVLVYNLPGVDTLKLSREVYADIFRGKISHWDHRKIAAANPTAQLPDLDITVVRRSDASGTSYIFTGHLSSISTDFRKKVGQGRTPNWPSPDNFRKAPGNQGVAALVKQTPGAIGYVEYGFAKLVELPVAELQNRAGNFVAPGAESGSAALENVEFPDGKLPGSGAPNLVAWEWDPEGENAYPITSFTWLLLYAEQDDKKAAALRQLVSYMLSDEAQDQAEDLGYIPLPEEVREKVREASRFIR</sequence>
<dbReference type="Pfam" id="PF12849">
    <property type="entry name" value="PBP_like_2"/>
    <property type="match status" value="1"/>
</dbReference>
<gene>
    <name evidence="10" type="primary">pstS</name>
    <name evidence="10" type="ORF">ACFQBM_07495</name>
</gene>
<dbReference type="EMBL" id="JBHSVR010000001">
    <property type="protein sequence ID" value="MFC6633116.1"/>
    <property type="molecule type" value="Genomic_DNA"/>
</dbReference>
<comment type="caution">
    <text evidence="10">The sequence shown here is derived from an EMBL/GenBank/DDBJ whole genome shotgun (WGS) entry which is preliminary data.</text>
</comment>
<feature type="signal peptide" evidence="8">
    <location>
        <begin position="1"/>
        <end position="32"/>
    </location>
</feature>
<dbReference type="PANTHER" id="PTHR42996">
    <property type="entry name" value="PHOSPHATE-BINDING PROTEIN PSTS"/>
    <property type="match status" value="1"/>
</dbReference>
<dbReference type="RefSeq" id="WP_193189392.1">
    <property type="nucleotide sequence ID" value="NZ_JACZFR010000006.1"/>
</dbReference>